<dbReference type="Pfam" id="PF00107">
    <property type="entry name" value="ADH_zinc_N"/>
    <property type="match status" value="1"/>
</dbReference>
<evidence type="ECO:0000256" key="1">
    <source>
        <dbReference type="ARBA" id="ARBA00023002"/>
    </source>
</evidence>
<name>A0A8J5YSM4_9ROSI</name>
<dbReference type="Proteomes" id="UP000701853">
    <property type="component" value="Chromosome 5"/>
</dbReference>
<dbReference type="GO" id="GO:0016628">
    <property type="term" value="F:oxidoreductase activity, acting on the CH-CH group of donors, NAD or NADP as acceptor"/>
    <property type="evidence" value="ECO:0007669"/>
    <property type="project" value="InterPro"/>
</dbReference>
<dbReference type="AlphaFoldDB" id="A0A8J5YSM4"/>
<dbReference type="InterPro" id="IPR020843">
    <property type="entry name" value="ER"/>
</dbReference>
<dbReference type="Pfam" id="PF16884">
    <property type="entry name" value="ADH_N_2"/>
    <property type="match status" value="1"/>
</dbReference>
<feature type="domain" description="Enoyl reductase (ER)" evidence="2">
    <location>
        <begin position="16"/>
        <end position="341"/>
    </location>
</feature>
<dbReference type="SUPFAM" id="SSF51735">
    <property type="entry name" value="NAD(P)-binding Rossmann-fold domains"/>
    <property type="match status" value="1"/>
</dbReference>
<keyword evidence="1" id="KW-0560">Oxidoreductase</keyword>
<keyword evidence="4" id="KW-1185">Reference proteome</keyword>
<organism evidence="3 4">
    <name type="scientific">Gossypium anomalum</name>
    <dbReference type="NCBI Taxonomy" id="47600"/>
    <lineage>
        <taxon>Eukaryota</taxon>
        <taxon>Viridiplantae</taxon>
        <taxon>Streptophyta</taxon>
        <taxon>Embryophyta</taxon>
        <taxon>Tracheophyta</taxon>
        <taxon>Spermatophyta</taxon>
        <taxon>Magnoliopsida</taxon>
        <taxon>eudicotyledons</taxon>
        <taxon>Gunneridae</taxon>
        <taxon>Pentapetalae</taxon>
        <taxon>rosids</taxon>
        <taxon>malvids</taxon>
        <taxon>Malvales</taxon>
        <taxon>Malvaceae</taxon>
        <taxon>Malvoideae</taxon>
        <taxon>Gossypium</taxon>
    </lineage>
</organism>
<dbReference type="FunFam" id="3.40.50.720:FF:000121">
    <property type="entry name" value="Prostaglandin reductase 2"/>
    <property type="match status" value="1"/>
</dbReference>
<dbReference type="Gene3D" id="3.90.180.10">
    <property type="entry name" value="Medium-chain alcohol dehydrogenases, catalytic domain"/>
    <property type="match status" value="1"/>
</dbReference>
<protein>
    <recommendedName>
        <fullName evidence="2">Enoyl reductase (ER) domain-containing protein</fullName>
    </recommendedName>
</protein>
<evidence type="ECO:0000259" key="2">
    <source>
        <dbReference type="SMART" id="SM00829"/>
    </source>
</evidence>
<dbReference type="EMBL" id="JAHUZN010000005">
    <property type="protein sequence ID" value="KAG8495648.1"/>
    <property type="molecule type" value="Genomic_DNA"/>
</dbReference>
<dbReference type="SMART" id="SM00829">
    <property type="entry name" value="PKS_ER"/>
    <property type="match status" value="1"/>
</dbReference>
<dbReference type="InterPro" id="IPR013149">
    <property type="entry name" value="ADH-like_C"/>
</dbReference>
<dbReference type="SUPFAM" id="SSF50129">
    <property type="entry name" value="GroES-like"/>
    <property type="match status" value="1"/>
</dbReference>
<dbReference type="InterPro" id="IPR045010">
    <property type="entry name" value="MDR_fam"/>
</dbReference>
<comment type="caution">
    <text evidence="3">The sequence shown here is derived from an EMBL/GenBank/DDBJ whole genome shotgun (WGS) entry which is preliminary data.</text>
</comment>
<proteinExistence type="predicted"/>
<dbReference type="InterPro" id="IPR041694">
    <property type="entry name" value="ADH_N_2"/>
</dbReference>
<dbReference type="PANTHER" id="PTHR43205:SF12">
    <property type="entry name" value="OS06G0602900 PROTEIN"/>
    <property type="match status" value="1"/>
</dbReference>
<reference evidence="3 4" key="1">
    <citation type="journal article" date="2021" name="bioRxiv">
        <title>The Gossypium anomalum genome as a resource for cotton improvement and evolutionary analysis of hybrid incompatibility.</title>
        <authorList>
            <person name="Grover C.E."/>
            <person name="Yuan D."/>
            <person name="Arick M.A."/>
            <person name="Miller E.R."/>
            <person name="Hu G."/>
            <person name="Peterson D.G."/>
            <person name="Wendel J.F."/>
            <person name="Udall J.A."/>
        </authorList>
    </citation>
    <scope>NUCLEOTIDE SEQUENCE [LARGE SCALE GENOMIC DNA]</scope>
    <source>
        <strain evidence="3">JFW-Udall</strain>
        <tissue evidence="3">Leaf</tissue>
    </source>
</reference>
<dbReference type="Gene3D" id="3.40.50.720">
    <property type="entry name" value="NAD(P)-binding Rossmann-like Domain"/>
    <property type="match status" value="1"/>
</dbReference>
<sequence>MDVVNRYITINNHVNGAPQHSVFELKASPLSLSLDPASNVVIVKNLYVSIDPYQLNRMKSFSASQKTSDFAVAIVPGEAIDTYGVGKVVASTNPEFDKGDIVVGLLNWGEFTVIKAGGMLNKLNPMGFPLSYHVGILGFSGLTAYAGLFEICKPKKGEKVFVSAALGSVGNLVGQFAKLSGCYVVGCAGSKEKVALLKEKLGFDDAFNYREETDLNSTLKRYFPNGIDIYFDNVGGEMQEVAVSNMDINGRVAVCGVISEYLDSKKRAAPSMIEVIYKRIKIQGFLAGDYLNIFGDFLSATCDHLRTGKIQPLEDISDGVESIPSAFISLYRGQNIGKKIVKIAEE</sequence>
<dbReference type="PANTHER" id="PTHR43205">
    <property type="entry name" value="PROSTAGLANDIN REDUCTASE"/>
    <property type="match status" value="1"/>
</dbReference>
<gene>
    <name evidence="3" type="ORF">CXB51_013517</name>
</gene>
<evidence type="ECO:0000313" key="3">
    <source>
        <dbReference type="EMBL" id="KAG8495648.1"/>
    </source>
</evidence>
<dbReference type="InterPro" id="IPR036291">
    <property type="entry name" value="NAD(P)-bd_dom_sf"/>
</dbReference>
<accession>A0A8J5YSM4</accession>
<dbReference type="OrthoDB" id="809632at2759"/>
<evidence type="ECO:0000313" key="4">
    <source>
        <dbReference type="Proteomes" id="UP000701853"/>
    </source>
</evidence>
<dbReference type="InterPro" id="IPR011032">
    <property type="entry name" value="GroES-like_sf"/>
</dbReference>